<dbReference type="EMBL" id="UHFR01000005">
    <property type="protein sequence ID" value="SUN76822.1"/>
    <property type="molecule type" value="Genomic_DNA"/>
</dbReference>
<evidence type="ECO:0000313" key="3">
    <source>
        <dbReference type="Proteomes" id="UP000254634"/>
    </source>
</evidence>
<feature type="transmembrane region" description="Helical" evidence="1">
    <location>
        <begin position="162"/>
        <end position="185"/>
    </location>
</feature>
<dbReference type="InterPro" id="IPR011397">
    <property type="entry name" value="YhfC"/>
</dbReference>
<gene>
    <name evidence="2" type="ORF">NCTC13765_01322</name>
</gene>
<keyword evidence="1" id="KW-1133">Transmembrane helix</keyword>
<feature type="transmembrane region" description="Helical" evidence="1">
    <location>
        <begin position="6"/>
        <end position="25"/>
    </location>
</feature>
<dbReference type="AlphaFoldDB" id="A0A380KXX6"/>
<accession>A0A380KXX6</accession>
<dbReference type="Proteomes" id="UP000254634">
    <property type="component" value="Unassembled WGS sequence"/>
</dbReference>
<reference evidence="2" key="1">
    <citation type="submission" date="2018-06" db="EMBL/GenBank/DDBJ databases">
        <authorList>
            <consortium name="Pathogen Informatics"/>
            <person name="Doyle S."/>
        </authorList>
    </citation>
    <scope>NUCLEOTIDE SEQUENCE [LARGE SCALE GENOMIC DNA]</scope>
    <source>
        <strain evidence="2">NCTC13765</strain>
    </source>
</reference>
<proteinExistence type="predicted"/>
<organism evidence="2 3">
    <name type="scientific">Streptococcus massiliensis</name>
    <dbReference type="NCBI Taxonomy" id="313439"/>
    <lineage>
        <taxon>Bacteria</taxon>
        <taxon>Bacillati</taxon>
        <taxon>Bacillota</taxon>
        <taxon>Bacilli</taxon>
        <taxon>Lactobacillales</taxon>
        <taxon>Streptococcaceae</taxon>
        <taxon>Streptococcus</taxon>
    </lineage>
</organism>
<name>A0A380KXX6_9STRE</name>
<feature type="transmembrane region" description="Helical" evidence="1">
    <location>
        <begin position="77"/>
        <end position="100"/>
    </location>
</feature>
<feature type="transmembrane region" description="Helical" evidence="1">
    <location>
        <begin position="217"/>
        <end position="236"/>
    </location>
</feature>
<keyword evidence="1" id="KW-0472">Membrane</keyword>
<protein>
    <submittedName>
        <fullName evidence="2">Predicted membrane protein</fullName>
    </submittedName>
</protein>
<keyword evidence="3" id="KW-1185">Reference proteome</keyword>
<feature type="transmembrane region" description="Helical" evidence="1">
    <location>
        <begin position="37"/>
        <end position="57"/>
    </location>
</feature>
<evidence type="ECO:0000256" key="1">
    <source>
        <dbReference type="SAM" id="Phobius"/>
    </source>
</evidence>
<dbReference type="Pfam" id="PF10086">
    <property type="entry name" value="YhfC"/>
    <property type="match status" value="1"/>
</dbReference>
<dbReference type="OrthoDB" id="9807167at2"/>
<dbReference type="PIRSF" id="PIRSF033101">
    <property type="entry name" value="UCP033101"/>
    <property type="match status" value="1"/>
</dbReference>
<dbReference type="RefSeq" id="WP_018371283.1">
    <property type="nucleotide sequence ID" value="NZ_UHFR01000005.1"/>
</dbReference>
<dbReference type="STRING" id="1123307.GCA_000380065_00594"/>
<feature type="transmembrane region" description="Helical" evidence="1">
    <location>
        <begin position="121"/>
        <end position="142"/>
    </location>
</feature>
<evidence type="ECO:0000313" key="2">
    <source>
        <dbReference type="EMBL" id="SUN76822.1"/>
    </source>
</evidence>
<sequence>MNIMFFLSVALICLLMFMAGAIWWLRKRQFLKWTVFGLGLAGFIVGSRILESILHYFVLHPSPSGQIPLMQNKPLLYVLYAIATAAVFEETTRLILFKILKRKRHLNFADALSYGAGHGGAELLLVGGAQMIGLMVIFAMPHALRAGAGYEMVLKSVTATTLILGVFERIVAFAAQLCLSIWVCAGVSNGKLRYYGWALLFHALFDLPAALSQVGFLPLWTVEVLLVLSFVLLVYLTKRFILEKGRLSYGN</sequence>
<feature type="transmembrane region" description="Helical" evidence="1">
    <location>
        <begin position="192"/>
        <end position="211"/>
    </location>
</feature>
<keyword evidence="1" id="KW-0812">Transmembrane</keyword>